<comment type="caution">
    <text evidence="2">The sequence shown here is derived from an EMBL/GenBank/DDBJ whole genome shotgun (WGS) entry which is preliminary data.</text>
</comment>
<keyword evidence="1" id="KW-0732">Signal</keyword>
<sequence length="626" mass="72816">MKVTLRLLFILSLSLFLFVRNVSAQILDDSTKNIYGPTTTRYILEEDLYNIKGKPHSLDTSLTNAHLYDYLYGSNPHQNLGLIGTPLNPIYYTPPQTIGRNLGINIFDAYAYDPSGINYYNTKSPFSKLRYVQGSRGQQILEADFARNVNPRWNLGVDFRRVASVKQVGSTVARDPQASGYAAAVYTRYSTKNQRYQLLFNYTHLHQTNNEFGGILNSDSVRIQDLTNYRVLDGQLNSGVTRERRNNFHLYHQYGILKDSVLQIFHIADYQYRDNRYQDLAMAGDSFYFNLKVIPRNSSSMTDRTDFNLFENKIGLKGQIKRFNYKAYFRAKQFTYEQITTDTIKSKYDYKEDFLGGELAYVFKDTSVLSFSGQKYVRGRDYYLKAYYTSKFLSGGFYRINYSPTLVQSNYIGNFFSWNNPNFDNTTTDNLWLDLNLRVGKLLRINPGVRYTGIKNYIYFNESFVPAQENSNIKLYMASMNFFLRLGTFNITERFIYTKYDGAPVLNVPEVYSHTRAYFQTRAFHKAAVLQFGLDAFWRSTYYANGYMPIIEQYYLNNSVPVKNYMLVDLFLDVRVKRANVFVKISNLLQGVGSSTSPFRKTYYTTPGYPGLPRSFDFGIMWMFFD</sequence>
<dbReference type="AlphaFoldDB" id="A0A098LA76"/>
<dbReference type="Pfam" id="PF14121">
    <property type="entry name" value="Porin_10"/>
    <property type="match status" value="1"/>
</dbReference>
<dbReference type="STRING" id="153721.MYP_535"/>
<evidence type="ECO:0000313" key="3">
    <source>
        <dbReference type="Proteomes" id="UP000030185"/>
    </source>
</evidence>
<evidence type="ECO:0000256" key="1">
    <source>
        <dbReference type="SAM" id="SignalP"/>
    </source>
</evidence>
<evidence type="ECO:0008006" key="4">
    <source>
        <dbReference type="Google" id="ProtNLM"/>
    </source>
</evidence>
<feature type="signal peptide" evidence="1">
    <location>
        <begin position="1"/>
        <end position="24"/>
    </location>
</feature>
<dbReference type="EMBL" id="BBLT01000001">
    <property type="protein sequence ID" value="GAL83309.1"/>
    <property type="molecule type" value="Genomic_DNA"/>
</dbReference>
<evidence type="ECO:0000313" key="2">
    <source>
        <dbReference type="EMBL" id="GAL83309.1"/>
    </source>
</evidence>
<dbReference type="SUPFAM" id="SSF56935">
    <property type="entry name" value="Porins"/>
    <property type="match status" value="1"/>
</dbReference>
<dbReference type="InterPro" id="IPR025631">
    <property type="entry name" value="Porin_10"/>
</dbReference>
<reference evidence="2 3" key="1">
    <citation type="submission" date="2014-09" db="EMBL/GenBank/DDBJ databases">
        <title>Sporocytophaga myxococcoides PG-01 genome sequencing.</title>
        <authorList>
            <person name="Liu L."/>
            <person name="Gao P.J."/>
            <person name="Chen G.J."/>
            <person name="Wang L.S."/>
        </authorList>
    </citation>
    <scope>NUCLEOTIDE SEQUENCE [LARGE SCALE GENOMIC DNA]</scope>
    <source>
        <strain evidence="2 3">PG-01</strain>
    </source>
</reference>
<keyword evidence="3" id="KW-1185">Reference proteome</keyword>
<organism evidence="2 3">
    <name type="scientific">Sporocytophaga myxococcoides</name>
    <dbReference type="NCBI Taxonomy" id="153721"/>
    <lineage>
        <taxon>Bacteria</taxon>
        <taxon>Pseudomonadati</taxon>
        <taxon>Bacteroidota</taxon>
        <taxon>Cytophagia</taxon>
        <taxon>Cytophagales</taxon>
        <taxon>Cytophagaceae</taxon>
        <taxon>Sporocytophaga</taxon>
    </lineage>
</organism>
<dbReference type="eggNOG" id="COG4206">
    <property type="taxonomic scope" value="Bacteria"/>
</dbReference>
<protein>
    <recommendedName>
        <fullName evidence="4">Porin</fullName>
    </recommendedName>
</protein>
<proteinExistence type="predicted"/>
<gene>
    <name evidence="2" type="ORF">MYP_535</name>
</gene>
<feature type="chain" id="PRO_5001944831" description="Porin" evidence="1">
    <location>
        <begin position="25"/>
        <end position="626"/>
    </location>
</feature>
<dbReference type="Proteomes" id="UP000030185">
    <property type="component" value="Unassembled WGS sequence"/>
</dbReference>
<accession>A0A098LA76</accession>
<name>A0A098LA76_9BACT</name>